<sequence length="80" mass="9832">MGRWELEAFRMAIYMAFPVGLFYYFNQPQYFEDSIIKTKREIFPPEHLTSDREMRELIRDFNSNKSQELKEKLKAFDDRK</sequence>
<dbReference type="Proteomes" id="UP000192247">
    <property type="component" value="Unassembled WGS sequence"/>
</dbReference>
<reference evidence="9 10" key="1">
    <citation type="journal article" date="2017" name="Gigascience">
        <title>Draft genome of the honey bee ectoparasitic mite, Tropilaelaps mercedesae, is shaped by the parasitic life history.</title>
        <authorList>
            <person name="Dong X."/>
            <person name="Armstrong S.D."/>
            <person name="Xia D."/>
            <person name="Makepeace B.L."/>
            <person name="Darby A.C."/>
            <person name="Kadowaki T."/>
        </authorList>
    </citation>
    <scope>NUCLEOTIDE SEQUENCE [LARGE SCALE GENOMIC DNA]</scope>
    <source>
        <strain evidence="9">Wuxi-XJTLU</strain>
    </source>
</reference>
<evidence type="ECO:0000256" key="7">
    <source>
        <dbReference type="ARBA" id="ARBA00023136"/>
    </source>
</evidence>
<comment type="subcellular location">
    <subcellularLocation>
        <location evidence="1">Membrane</location>
        <topology evidence="1">Single-pass membrane protein</topology>
    </subcellularLocation>
    <subcellularLocation>
        <location evidence="2">Mitochondrion membrane</location>
    </subcellularLocation>
</comment>
<accession>A0A1V9X6T5</accession>
<dbReference type="PANTHER" id="PTHR33968:SF1">
    <property type="entry name" value="PROTEIN PET100 HOMOLOG, MITOCHONDRIAL"/>
    <property type="match status" value="1"/>
</dbReference>
<proteinExistence type="inferred from homology"/>
<dbReference type="GO" id="GO:0005743">
    <property type="term" value="C:mitochondrial inner membrane"/>
    <property type="evidence" value="ECO:0007669"/>
    <property type="project" value="TreeGrafter"/>
</dbReference>
<keyword evidence="3" id="KW-0812">Transmembrane</keyword>
<evidence type="ECO:0000313" key="9">
    <source>
        <dbReference type="EMBL" id="OQR69128.1"/>
    </source>
</evidence>
<keyword evidence="7" id="KW-0472">Membrane</keyword>
<dbReference type="OrthoDB" id="18175at2759"/>
<dbReference type="FunCoup" id="A0A1V9X6T5">
    <property type="interactions" value="27"/>
</dbReference>
<organism evidence="9 10">
    <name type="scientific">Tropilaelaps mercedesae</name>
    <dbReference type="NCBI Taxonomy" id="418985"/>
    <lineage>
        <taxon>Eukaryota</taxon>
        <taxon>Metazoa</taxon>
        <taxon>Ecdysozoa</taxon>
        <taxon>Arthropoda</taxon>
        <taxon>Chelicerata</taxon>
        <taxon>Arachnida</taxon>
        <taxon>Acari</taxon>
        <taxon>Parasitiformes</taxon>
        <taxon>Mesostigmata</taxon>
        <taxon>Gamasina</taxon>
        <taxon>Dermanyssoidea</taxon>
        <taxon>Laelapidae</taxon>
        <taxon>Tropilaelaps</taxon>
    </lineage>
</organism>
<name>A0A1V9X6T5_9ACAR</name>
<dbReference type="STRING" id="418985.A0A1V9X6T5"/>
<keyword evidence="10" id="KW-1185">Reference proteome</keyword>
<evidence type="ECO:0000313" key="10">
    <source>
        <dbReference type="Proteomes" id="UP000192247"/>
    </source>
</evidence>
<evidence type="ECO:0000256" key="2">
    <source>
        <dbReference type="ARBA" id="ARBA00004325"/>
    </source>
</evidence>
<dbReference type="AlphaFoldDB" id="A0A1V9X6T5"/>
<comment type="similarity">
    <text evidence="8">Belongs to the PET100 family.</text>
</comment>
<evidence type="ECO:0000256" key="8">
    <source>
        <dbReference type="ARBA" id="ARBA00038077"/>
    </source>
</evidence>
<dbReference type="GO" id="GO:0051082">
    <property type="term" value="F:unfolded protein binding"/>
    <property type="evidence" value="ECO:0007669"/>
    <property type="project" value="TreeGrafter"/>
</dbReference>
<dbReference type="PANTHER" id="PTHR33968">
    <property type="entry name" value="PROTEIN PET100 HOMOLOG, MITOCHONDRIAL"/>
    <property type="match status" value="1"/>
</dbReference>
<evidence type="ECO:0000256" key="3">
    <source>
        <dbReference type="ARBA" id="ARBA00022692"/>
    </source>
</evidence>
<protein>
    <submittedName>
        <fullName evidence="9">Uncharacterized protein</fullName>
    </submittedName>
</protein>
<evidence type="ECO:0000256" key="5">
    <source>
        <dbReference type="ARBA" id="ARBA00022989"/>
    </source>
</evidence>
<dbReference type="InterPro" id="IPR018625">
    <property type="entry name" value="Pet100"/>
</dbReference>
<keyword evidence="6" id="KW-0496">Mitochondrion</keyword>
<dbReference type="GO" id="GO:0033617">
    <property type="term" value="P:mitochondrial respiratory chain complex IV assembly"/>
    <property type="evidence" value="ECO:0007669"/>
    <property type="project" value="InterPro"/>
</dbReference>
<dbReference type="Pfam" id="PF09803">
    <property type="entry name" value="Pet100"/>
    <property type="match status" value="1"/>
</dbReference>
<dbReference type="EMBL" id="MNPL01022060">
    <property type="protein sequence ID" value="OQR69128.1"/>
    <property type="molecule type" value="Genomic_DNA"/>
</dbReference>
<evidence type="ECO:0000256" key="1">
    <source>
        <dbReference type="ARBA" id="ARBA00004167"/>
    </source>
</evidence>
<dbReference type="InParanoid" id="A0A1V9X6T5"/>
<evidence type="ECO:0000256" key="4">
    <source>
        <dbReference type="ARBA" id="ARBA00022946"/>
    </source>
</evidence>
<gene>
    <name evidence="9" type="ORF">BIW11_12460</name>
</gene>
<comment type="caution">
    <text evidence="9">The sequence shown here is derived from an EMBL/GenBank/DDBJ whole genome shotgun (WGS) entry which is preliminary data.</text>
</comment>
<keyword evidence="4" id="KW-0809">Transit peptide</keyword>
<keyword evidence="5" id="KW-1133">Transmembrane helix</keyword>
<evidence type="ECO:0000256" key="6">
    <source>
        <dbReference type="ARBA" id="ARBA00023128"/>
    </source>
</evidence>